<evidence type="ECO:0000256" key="1">
    <source>
        <dbReference type="ARBA" id="ARBA00004173"/>
    </source>
</evidence>
<evidence type="ECO:0000313" key="8">
    <source>
        <dbReference type="EMBL" id="RCH81431.1"/>
    </source>
</evidence>
<dbReference type="Proteomes" id="UP000253551">
    <property type="component" value="Unassembled WGS sequence"/>
</dbReference>
<proteinExistence type="inferred from homology"/>
<reference evidence="8 9" key="1">
    <citation type="journal article" date="2018" name="G3 (Bethesda)">
        <title>Phylogenetic and Phylogenomic Definition of Rhizopus Species.</title>
        <authorList>
            <person name="Gryganskyi A.P."/>
            <person name="Golan J."/>
            <person name="Dolatabadi S."/>
            <person name="Mondo S."/>
            <person name="Robb S."/>
            <person name="Idnurm A."/>
            <person name="Muszewska A."/>
            <person name="Steczkiewicz K."/>
            <person name="Masonjones S."/>
            <person name="Liao H.L."/>
            <person name="Gajdeczka M.T."/>
            <person name="Anike F."/>
            <person name="Vuek A."/>
            <person name="Anishchenko I.M."/>
            <person name="Voigt K."/>
            <person name="de Hoog G.S."/>
            <person name="Smith M.E."/>
            <person name="Heitman J."/>
            <person name="Vilgalys R."/>
            <person name="Stajich J.E."/>
        </authorList>
    </citation>
    <scope>NUCLEOTIDE SEQUENCE [LARGE SCALE GENOMIC DNA]</scope>
    <source>
        <strain evidence="8 9">LSU 92-RS-03</strain>
    </source>
</reference>
<comment type="subcellular location">
    <subcellularLocation>
        <location evidence="1">Mitochondrion</location>
    </subcellularLocation>
</comment>
<evidence type="ECO:0000256" key="2">
    <source>
        <dbReference type="ARBA" id="ARBA00008860"/>
    </source>
</evidence>
<dbReference type="OrthoDB" id="6220758at2759"/>
<dbReference type="GO" id="GO:0005762">
    <property type="term" value="C:mitochondrial large ribosomal subunit"/>
    <property type="evidence" value="ECO:0007669"/>
    <property type="project" value="TreeGrafter"/>
</dbReference>
<gene>
    <name evidence="8" type="ORF">CU098_007005</name>
</gene>
<keyword evidence="9" id="KW-1185">Reference proteome</keyword>
<evidence type="ECO:0000256" key="6">
    <source>
        <dbReference type="ARBA" id="ARBA00035183"/>
    </source>
</evidence>
<evidence type="ECO:0000313" key="9">
    <source>
        <dbReference type="Proteomes" id="UP000253551"/>
    </source>
</evidence>
<dbReference type="EMBL" id="PJQM01005524">
    <property type="protein sequence ID" value="RCH81431.1"/>
    <property type="molecule type" value="Genomic_DNA"/>
</dbReference>
<keyword evidence="5" id="KW-0687">Ribonucleoprotein</keyword>
<dbReference type="PANTHER" id="PTHR31542:SF1">
    <property type="entry name" value="LARGE RIBOSOMAL SUBUNIT PROTEIN ML50"/>
    <property type="match status" value="1"/>
</dbReference>
<comment type="similarity">
    <text evidence="2">Belongs to the mitochondrion-specific ribosomal protein mL50 family.</text>
</comment>
<organism evidence="8 9">
    <name type="scientific">Rhizopus stolonifer</name>
    <name type="common">Rhizopus nigricans</name>
    <dbReference type="NCBI Taxonomy" id="4846"/>
    <lineage>
        <taxon>Eukaryota</taxon>
        <taxon>Fungi</taxon>
        <taxon>Fungi incertae sedis</taxon>
        <taxon>Mucoromycota</taxon>
        <taxon>Mucoromycotina</taxon>
        <taxon>Mucoromycetes</taxon>
        <taxon>Mucorales</taxon>
        <taxon>Mucorineae</taxon>
        <taxon>Rhizopodaceae</taxon>
        <taxon>Rhizopus</taxon>
    </lineage>
</organism>
<keyword evidence="4" id="KW-0496">Mitochondrion</keyword>
<dbReference type="Pfam" id="PF10501">
    <property type="entry name" value="Ribosomal_L50"/>
    <property type="match status" value="1"/>
</dbReference>
<comment type="caution">
    <text evidence="8">The sequence shown here is derived from an EMBL/GenBank/DDBJ whole genome shotgun (WGS) entry which is preliminary data.</text>
</comment>
<protein>
    <recommendedName>
        <fullName evidence="6">Large ribosomal subunit protein mL50</fullName>
    </recommendedName>
    <alternativeName>
        <fullName evidence="7">39S ribosomal protein L50, mitochondrial</fullName>
    </alternativeName>
</protein>
<name>A0A367IVC4_RHIST</name>
<sequence>MFACKRVLTSQFKNAARFHTSAVPLADAGLFGKFNPWAKEEKKEEVVTPAQHTSEEHPVTFNVKYEDKEEFVSWKNKEIIKDQEQIESTIKSIVLEHTKDETNWKEFSLSDSNIKFQITKESMKQIGREIPNYELNDIETVKDVLDSFVKVNEIRVEDMKISDYLENNDSLPGNLKFVPLDK</sequence>
<dbReference type="PANTHER" id="PTHR31542">
    <property type="entry name" value="39A RIBOSOMAL PROTEIN L50, MITOCHONDRIAL"/>
    <property type="match status" value="1"/>
</dbReference>
<dbReference type="AlphaFoldDB" id="A0A367IVC4"/>
<accession>A0A367IVC4</accession>
<dbReference type="InterPro" id="IPR018305">
    <property type="entry name" value="Ribosomal_m50"/>
</dbReference>
<evidence type="ECO:0000256" key="3">
    <source>
        <dbReference type="ARBA" id="ARBA00022980"/>
    </source>
</evidence>
<evidence type="ECO:0000256" key="7">
    <source>
        <dbReference type="ARBA" id="ARBA00035398"/>
    </source>
</evidence>
<evidence type="ECO:0000256" key="5">
    <source>
        <dbReference type="ARBA" id="ARBA00023274"/>
    </source>
</evidence>
<keyword evidence="3" id="KW-0689">Ribosomal protein</keyword>
<evidence type="ECO:0000256" key="4">
    <source>
        <dbReference type="ARBA" id="ARBA00023128"/>
    </source>
</evidence>